<sequence>MTTDEHSELSKELEEFQSSMPHAALFSDLEVLPGGEGFRFMGTRILGALSMEPVPPAAPLSFISCALENDRFLMIAAMASDRDSPDFYRLVASLPFEPDDSDSDSSDPAEALALRAERIDRLSRCLAAADALSDRLPLDLLHDARTRLLHEIRALCSTDHLKARLSGVPVASVSFGPRCIRASSLPQDEAKGQREPIQFVSPCFSGLAEGRPVMLIRTTMSDERKALLWIRDEEDFHMLSSRFMGWKEDEREAWCRGMRSRLEQGARSLTAPRQAPLEKLALHLCEHAESLFDLMPDEPQSSFSSQRQILRGEAAPEAWDAALDGVFTLFAAVDETVRNKLGTSEEQPSSSSL</sequence>
<evidence type="ECO:0000313" key="2">
    <source>
        <dbReference type="Proteomes" id="UP000430564"/>
    </source>
</evidence>
<dbReference type="RefSeq" id="WP_152159153.1">
    <property type="nucleotide sequence ID" value="NZ_WEHX01000132.1"/>
</dbReference>
<dbReference type="AlphaFoldDB" id="A0A6I1ELE4"/>
<gene>
    <name evidence="1" type="ORF">GBM95_11075</name>
</gene>
<proteinExistence type="predicted"/>
<dbReference type="Proteomes" id="UP000430564">
    <property type="component" value="Unassembled WGS sequence"/>
</dbReference>
<dbReference type="EMBL" id="WEHX01000132">
    <property type="protein sequence ID" value="KAB7653108.1"/>
    <property type="molecule type" value="Genomic_DNA"/>
</dbReference>
<reference evidence="1 2" key="1">
    <citation type="submission" date="2019-10" db="EMBL/GenBank/DDBJ databases">
        <title>Genome diversity of Sutterella seckii.</title>
        <authorList>
            <person name="Chaplin A.V."/>
            <person name="Sokolova S.R."/>
            <person name="Mosin K.A."/>
            <person name="Ivanova E.L."/>
            <person name="Kochetkova T.O."/>
            <person name="Goltsov A.Y."/>
            <person name="Trofimov D.Y."/>
            <person name="Efimov B.A."/>
        </authorList>
    </citation>
    <scope>NUCLEOTIDE SEQUENCE [LARGE SCALE GENOMIC DNA]</scope>
    <source>
        <strain evidence="1 2">ASD393</strain>
    </source>
</reference>
<comment type="caution">
    <text evidence="1">The sequence shown here is derived from an EMBL/GenBank/DDBJ whole genome shotgun (WGS) entry which is preliminary data.</text>
</comment>
<dbReference type="OrthoDB" id="9914778at2"/>
<protein>
    <submittedName>
        <fullName evidence="1">Uncharacterized protein</fullName>
    </submittedName>
</protein>
<organism evidence="1 2">
    <name type="scientific">Sutterella seckii</name>
    <dbReference type="NCBI Taxonomy" id="1944635"/>
    <lineage>
        <taxon>Bacteria</taxon>
        <taxon>Pseudomonadati</taxon>
        <taxon>Pseudomonadota</taxon>
        <taxon>Betaproteobacteria</taxon>
        <taxon>Burkholderiales</taxon>
        <taxon>Sutterellaceae</taxon>
        <taxon>Sutterella</taxon>
    </lineage>
</organism>
<evidence type="ECO:0000313" key="1">
    <source>
        <dbReference type="EMBL" id="KAB7653108.1"/>
    </source>
</evidence>
<name>A0A6I1ELE4_9BURK</name>
<accession>A0A6I1ELE4</accession>